<dbReference type="Proteomes" id="UP000632138">
    <property type="component" value="Unassembled WGS sequence"/>
</dbReference>
<dbReference type="Pfam" id="PF00881">
    <property type="entry name" value="Nitroreductase"/>
    <property type="match status" value="1"/>
</dbReference>
<dbReference type="PANTHER" id="PTHR23026">
    <property type="entry name" value="NADPH NITROREDUCTASE"/>
    <property type="match status" value="1"/>
</dbReference>
<gene>
    <name evidence="2" type="ORF">JIG36_12635</name>
</gene>
<evidence type="ECO:0000313" key="3">
    <source>
        <dbReference type="Proteomes" id="UP000632138"/>
    </source>
</evidence>
<dbReference type="SUPFAM" id="SSF55469">
    <property type="entry name" value="FMN-dependent nitroreductase-like"/>
    <property type="match status" value="2"/>
</dbReference>
<dbReference type="Gene3D" id="3.40.109.10">
    <property type="entry name" value="NADH Oxidase"/>
    <property type="match status" value="1"/>
</dbReference>
<dbReference type="InterPro" id="IPR050627">
    <property type="entry name" value="Nitroreductase/BluB"/>
</dbReference>
<reference evidence="2 3" key="1">
    <citation type="submission" date="2021-01" db="EMBL/GenBank/DDBJ databases">
        <title>Actinoplanes sp. nov. LDG1-06 isolated from lichen.</title>
        <authorList>
            <person name="Saeng-In P."/>
            <person name="Phongsopitanun W."/>
            <person name="Kanchanasin P."/>
            <person name="Yuki M."/>
            <person name="Kudo T."/>
            <person name="Ohkuma M."/>
            <person name="Tanasupawat S."/>
        </authorList>
    </citation>
    <scope>NUCLEOTIDE SEQUENCE [LARGE SCALE GENOMIC DNA]</scope>
    <source>
        <strain evidence="2 3">LDG1-06</strain>
    </source>
</reference>
<sequence length="338" mass="36901">MEKPLTEVCTVTHPEHARVARPTPPPSYGDAELHEAALAAIRAPSMHNSQPWRLRLRDGAIEVLADPGRRLTVADRTGWAVLIACGAATFNARLALAVRGRPAEVRLLPAADVVARLSPGRERPATYAEEALYARIPQRHSNRSPFWPEPVPRDIRRRLARAADSEQAWLDLVVDRPALTQLAEIAVSADEVLRRDDNYQAELLAWTHTDSAADGVPVRAGGVRPEPQDLLPQRGFGGRTRAPGRDYEAEPLVGVLGMSGDRPADQVQAGQALEKVLLTATDSGLAVSLISQPIEVAAARARLRRFLNRPGWPQMVLRLGYGVPGRAGPRRRLSEVLT</sequence>
<dbReference type="InterPro" id="IPR029479">
    <property type="entry name" value="Nitroreductase"/>
</dbReference>
<protein>
    <submittedName>
        <fullName evidence="2">Nitroreductase family protein</fullName>
    </submittedName>
</protein>
<organism evidence="2 3">
    <name type="scientific">Paractinoplanes ovalisporus</name>
    <dbReference type="NCBI Taxonomy" id="2810368"/>
    <lineage>
        <taxon>Bacteria</taxon>
        <taxon>Bacillati</taxon>
        <taxon>Actinomycetota</taxon>
        <taxon>Actinomycetes</taxon>
        <taxon>Micromonosporales</taxon>
        <taxon>Micromonosporaceae</taxon>
        <taxon>Paractinoplanes</taxon>
    </lineage>
</organism>
<proteinExistence type="predicted"/>
<comment type="caution">
    <text evidence="2">The sequence shown here is derived from an EMBL/GenBank/DDBJ whole genome shotgun (WGS) entry which is preliminary data.</text>
</comment>
<dbReference type="InterPro" id="IPR000415">
    <property type="entry name" value="Nitroreductase-like"/>
</dbReference>
<accession>A0ABS2A990</accession>
<evidence type="ECO:0000313" key="2">
    <source>
        <dbReference type="EMBL" id="MBM2616404.1"/>
    </source>
</evidence>
<dbReference type="PANTHER" id="PTHR23026:SF123">
    <property type="entry name" value="NAD(P)H NITROREDUCTASE RV3131-RELATED"/>
    <property type="match status" value="1"/>
</dbReference>
<name>A0ABS2A990_9ACTN</name>
<feature type="domain" description="Nitroreductase" evidence="1">
    <location>
        <begin position="138"/>
        <end position="321"/>
    </location>
</feature>
<dbReference type="EMBL" id="JAENHP010000003">
    <property type="protein sequence ID" value="MBM2616404.1"/>
    <property type="molecule type" value="Genomic_DNA"/>
</dbReference>
<keyword evidence="3" id="KW-1185">Reference proteome</keyword>
<dbReference type="NCBIfam" id="NF047509">
    <property type="entry name" value="Rv3131_FMN_oxido"/>
    <property type="match status" value="1"/>
</dbReference>
<evidence type="ECO:0000259" key="1">
    <source>
        <dbReference type="Pfam" id="PF00881"/>
    </source>
</evidence>